<dbReference type="Proteomes" id="UP000288805">
    <property type="component" value="Unassembled WGS sequence"/>
</dbReference>
<protein>
    <submittedName>
        <fullName evidence="1">Uncharacterized protein</fullName>
    </submittedName>
</protein>
<sequence>MEGVALETREWYDVGLWKAIKRGWGAFKTTLKDAWVFYAWEQAEDGHHWNQC</sequence>
<dbReference type="AlphaFoldDB" id="A0A438HNW9"/>
<name>A0A438HNW9_VITVI</name>
<accession>A0A438HNW9</accession>
<evidence type="ECO:0000313" key="2">
    <source>
        <dbReference type="Proteomes" id="UP000288805"/>
    </source>
</evidence>
<organism evidence="1 2">
    <name type="scientific">Vitis vinifera</name>
    <name type="common">Grape</name>
    <dbReference type="NCBI Taxonomy" id="29760"/>
    <lineage>
        <taxon>Eukaryota</taxon>
        <taxon>Viridiplantae</taxon>
        <taxon>Streptophyta</taxon>
        <taxon>Embryophyta</taxon>
        <taxon>Tracheophyta</taxon>
        <taxon>Spermatophyta</taxon>
        <taxon>Magnoliopsida</taxon>
        <taxon>eudicotyledons</taxon>
        <taxon>Gunneridae</taxon>
        <taxon>Pentapetalae</taxon>
        <taxon>rosids</taxon>
        <taxon>Vitales</taxon>
        <taxon>Vitaceae</taxon>
        <taxon>Viteae</taxon>
        <taxon>Vitis</taxon>
    </lineage>
</organism>
<comment type="caution">
    <text evidence="1">The sequence shown here is derived from an EMBL/GenBank/DDBJ whole genome shotgun (WGS) entry which is preliminary data.</text>
</comment>
<evidence type="ECO:0000313" key="1">
    <source>
        <dbReference type="EMBL" id="RVW86131.1"/>
    </source>
</evidence>
<reference evidence="1 2" key="1">
    <citation type="journal article" date="2018" name="PLoS Genet.">
        <title>Population sequencing reveals clonal diversity and ancestral inbreeding in the grapevine cultivar Chardonnay.</title>
        <authorList>
            <person name="Roach M.J."/>
            <person name="Johnson D.L."/>
            <person name="Bohlmann J."/>
            <person name="van Vuuren H.J."/>
            <person name="Jones S.J."/>
            <person name="Pretorius I.S."/>
            <person name="Schmidt S.A."/>
            <person name="Borneman A.R."/>
        </authorList>
    </citation>
    <scope>NUCLEOTIDE SEQUENCE [LARGE SCALE GENOMIC DNA]</scope>
    <source>
        <strain evidence="2">cv. Chardonnay</strain>
        <tissue evidence="1">Leaf</tissue>
    </source>
</reference>
<gene>
    <name evidence="1" type="ORF">CK203_038016</name>
</gene>
<dbReference type="EMBL" id="QGNW01000197">
    <property type="protein sequence ID" value="RVW86131.1"/>
    <property type="molecule type" value="Genomic_DNA"/>
</dbReference>
<proteinExistence type="predicted"/>